<evidence type="ECO:0000256" key="4">
    <source>
        <dbReference type="ARBA" id="ARBA00012448"/>
    </source>
</evidence>
<keyword evidence="18" id="KW-1185">Reference proteome</keyword>
<evidence type="ECO:0000256" key="11">
    <source>
        <dbReference type="ARBA" id="ARBA00023316"/>
    </source>
</evidence>
<dbReference type="PRINTS" id="PR00725">
    <property type="entry name" value="DADACBPTASE1"/>
</dbReference>
<evidence type="ECO:0000259" key="16">
    <source>
        <dbReference type="SMART" id="SM00936"/>
    </source>
</evidence>
<dbReference type="EC" id="3.4.16.4" evidence="4"/>
<keyword evidence="9" id="KW-0133">Cell shape</keyword>
<dbReference type="PANTHER" id="PTHR21581:SF6">
    <property type="entry name" value="TRAFFICKING PROTEIN PARTICLE COMPLEX SUBUNIT 12"/>
    <property type="match status" value="1"/>
</dbReference>
<evidence type="ECO:0000256" key="7">
    <source>
        <dbReference type="ARBA" id="ARBA00022729"/>
    </source>
</evidence>
<feature type="region of interest" description="Disordered" evidence="14">
    <location>
        <begin position="34"/>
        <end position="67"/>
    </location>
</feature>
<evidence type="ECO:0000256" key="8">
    <source>
        <dbReference type="ARBA" id="ARBA00022801"/>
    </source>
</evidence>
<dbReference type="InterPro" id="IPR012338">
    <property type="entry name" value="Beta-lactam/transpept-like"/>
</dbReference>
<proteinExistence type="inferred from homology"/>
<dbReference type="GO" id="GO:0016787">
    <property type="term" value="F:hydrolase activity"/>
    <property type="evidence" value="ECO:0007669"/>
    <property type="project" value="UniProtKB-KW"/>
</dbReference>
<dbReference type="InterPro" id="IPR015956">
    <property type="entry name" value="Peniciliin-bd_prot_C_sf"/>
</dbReference>
<comment type="similarity">
    <text evidence="3 13">Belongs to the peptidase S11 family.</text>
</comment>
<evidence type="ECO:0000256" key="6">
    <source>
        <dbReference type="ARBA" id="ARBA00022670"/>
    </source>
</evidence>
<comment type="catalytic activity">
    <reaction evidence="12">
        <text>Preferential cleavage: (Ac)2-L-Lys-D-Ala-|-D-Ala. Also transpeptidation of peptidyl-alanyl moieties that are N-acyl substituents of D-alanine.</text>
        <dbReference type="EC" id="3.4.16.4"/>
    </reaction>
</comment>
<dbReference type="SUPFAM" id="SSF56601">
    <property type="entry name" value="beta-lactamase/transpeptidase-like"/>
    <property type="match status" value="1"/>
</dbReference>
<evidence type="ECO:0000313" key="17">
    <source>
        <dbReference type="EMBL" id="MBL6457805.1"/>
    </source>
</evidence>
<feature type="chain" id="PRO_5045519922" description="serine-type D-Ala-D-Ala carboxypeptidase" evidence="15">
    <location>
        <begin position="39"/>
        <end position="420"/>
    </location>
</feature>
<keyword evidence="10" id="KW-0573">Peptidoglycan synthesis</keyword>
<dbReference type="Pfam" id="PF07943">
    <property type="entry name" value="PBP5_C"/>
    <property type="match status" value="1"/>
</dbReference>
<dbReference type="Pfam" id="PF00768">
    <property type="entry name" value="Peptidase_S11"/>
    <property type="match status" value="1"/>
</dbReference>
<evidence type="ECO:0000256" key="9">
    <source>
        <dbReference type="ARBA" id="ARBA00022960"/>
    </source>
</evidence>
<accession>A0ABS1V825</accession>
<reference evidence="17 18" key="1">
    <citation type="submission" date="2021-01" db="EMBL/GenBank/DDBJ databases">
        <title>Belnapia mucosa sp. nov. and Belnapia arida sp. nov., isolated from the Tabernas Desert (Almeria, Spain).</title>
        <authorList>
            <person name="Molina-Menor E."/>
            <person name="Vidal-Verdu A."/>
            <person name="Calonge A."/>
            <person name="Satari L."/>
            <person name="Pereto Magraner J."/>
            <person name="Porcar Miralles M."/>
        </authorList>
    </citation>
    <scope>NUCLEOTIDE SEQUENCE [LARGE SCALE GENOMIC DNA]</scope>
    <source>
        <strain evidence="17 18">T6</strain>
    </source>
</reference>
<sequence>MPSRPDAPKPGTPRLASRRALILPAAAALTGASLPALAQPRNAQPRPGAAPRSPAGPAPTPASTPLGPFDTIARQALIIDADTDAVLLEKNADERMPPSSMSKLMTMYMVFAMLKEGRLKLDQELPVSERAWRMQGSKMFVQIGGTVPVEALIRGVIVQSGNDACIVLAEGIAGSEQQFAEMMNAKGKQIGLTDSTFRNATGWPDPEHRMTCRDLARVARRIINDFPEYYKYYNERSFTWNNITQENRNPTLARVPGADGLKTGHTEEAGYGLTASAKRGDRRLILIFNGLPTMRARGEESERLLEWGFREFENVVLFRAADVIEEVPVHLGDRKTVPLVGGKDVVVTLPRQWRQRLQAKVRYDAPISAPVLKGQELGKLEVSGQGVPNLSLPLLAGADIDRLGLIPRIPAVIGRWFAGS</sequence>
<dbReference type="InterPro" id="IPR006311">
    <property type="entry name" value="TAT_signal"/>
</dbReference>
<feature type="signal peptide" evidence="15">
    <location>
        <begin position="1"/>
        <end position="38"/>
    </location>
</feature>
<dbReference type="InterPro" id="IPR012907">
    <property type="entry name" value="Peptidase_S11_C"/>
</dbReference>
<keyword evidence="7 15" id="KW-0732">Signal</keyword>
<name>A0ABS1V825_9PROT</name>
<keyword evidence="5" id="KW-0121">Carboxypeptidase</keyword>
<evidence type="ECO:0000256" key="14">
    <source>
        <dbReference type="SAM" id="MobiDB-lite"/>
    </source>
</evidence>
<dbReference type="PANTHER" id="PTHR21581">
    <property type="entry name" value="D-ALANYL-D-ALANINE CARBOXYPEPTIDASE"/>
    <property type="match status" value="1"/>
</dbReference>
<evidence type="ECO:0000256" key="15">
    <source>
        <dbReference type="SAM" id="SignalP"/>
    </source>
</evidence>
<dbReference type="Gene3D" id="2.60.410.10">
    <property type="entry name" value="D-Ala-D-Ala carboxypeptidase, C-terminal domain"/>
    <property type="match status" value="1"/>
</dbReference>
<dbReference type="InterPro" id="IPR037167">
    <property type="entry name" value="Peptidase_S11_C_sf"/>
</dbReference>
<keyword evidence="6" id="KW-0645">Protease</keyword>
<dbReference type="Gene3D" id="3.40.710.10">
    <property type="entry name" value="DD-peptidase/beta-lactamase superfamily"/>
    <property type="match status" value="1"/>
</dbReference>
<evidence type="ECO:0000256" key="13">
    <source>
        <dbReference type="RuleBase" id="RU004016"/>
    </source>
</evidence>
<comment type="function">
    <text evidence="1">Removes C-terminal D-alanyl residues from sugar-peptide cell wall precursors.</text>
</comment>
<dbReference type="SMART" id="SM00936">
    <property type="entry name" value="PBP5_C"/>
    <property type="match status" value="1"/>
</dbReference>
<evidence type="ECO:0000256" key="2">
    <source>
        <dbReference type="ARBA" id="ARBA00004752"/>
    </source>
</evidence>
<dbReference type="Proteomes" id="UP000606490">
    <property type="component" value="Unassembled WGS sequence"/>
</dbReference>
<evidence type="ECO:0000256" key="5">
    <source>
        <dbReference type="ARBA" id="ARBA00022645"/>
    </source>
</evidence>
<protein>
    <recommendedName>
        <fullName evidence="4">serine-type D-Ala-D-Ala carboxypeptidase</fullName>
        <ecNumber evidence="4">3.4.16.4</ecNumber>
    </recommendedName>
</protein>
<dbReference type="RefSeq" id="WP_202827546.1">
    <property type="nucleotide sequence ID" value="NZ_JAEUXJ010000010.1"/>
</dbReference>
<dbReference type="SUPFAM" id="SSF69189">
    <property type="entry name" value="Penicillin-binding protein associated domain"/>
    <property type="match status" value="1"/>
</dbReference>
<dbReference type="EMBL" id="JAEUXJ010000010">
    <property type="protein sequence ID" value="MBL6457805.1"/>
    <property type="molecule type" value="Genomic_DNA"/>
</dbReference>
<evidence type="ECO:0000256" key="10">
    <source>
        <dbReference type="ARBA" id="ARBA00022984"/>
    </source>
</evidence>
<evidence type="ECO:0000313" key="18">
    <source>
        <dbReference type="Proteomes" id="UP000606490"/>
    </source>
</evidence>
<dbReference type="InterPro" id="IPR001967">
    <property type="entry name" value="Peptidase_S11_N"/>
</dbReference>
<feature type="domain" description="Peptidase S11 D-Ala-D-Ala carboxypeptidase A C-terminal" evidence="16">
    <location>
        <begin position="312"/>
        <end position="402"/>
    </location>
</feature>
<keyword evidence="11" id="KW-0961">Cell wall biogenesis/degradation</keyword>
<dbReference type="PROSITE" id="PS51318">
    <property type="entry name" value="TAT"/>
    <property type="match status" value="1"/>
</dbReference>
<organism evidence="17 18">
    <name type="scientific">Belnapia mucosa</name>
    <dbReference type="NCBI Taxonomy" id="2804532"/>
    <lineage>
        <taxon>Bacteria</taxon>
        <taxon>Pseudomonadati</taxon>
        <taxon>Pseudomonadota</taxon>
        <taxon>Alphaproteobacteria</taxon>
        <taxon>Acetobacterales</taxon>
        <taxon>Roseomonadaceae</taxon>
        <taxon>Belnapia</taxon>
    </lineage>
</organism>
<evidence type="ECO:0000256" key="1">
    <source>
        <dbReference type="ARBA" id="ARBA00003217"/>
    </source>
</evidence>
<evidence type="ECO:0000256" key="3">
    <source>
        <dbReference type="ARBA" id="ARBA00007164"/>
    </source>
</evidence>
<comment type="pathway">
    <text evidence="2">Cell wall biogenesis; peptidoglycan biosynthesis.</text>
</comment>
<dbReference type="InterPro" id="IPR018044">
    <property type="entry name" value="Peptidase_S11"/>
</dbReference>
<comment type="caution">
    <text evidence="17">The sequence shown here is derived from an EMBL/GenBank/DDBJ whole genome shotgun (WGS) entry which is preliminary data.</text>
</comment>
<keyword evidence="8 17" id="KW-0378">Hydrolase</keyword>
<evidence type="ECO:0000256" key="12">
    <source>
        <dbReference type="ARBA" id="ARBA00034000"/>
    </source>
</evidence>
<gene>
    <name evidence="17" type="ORF">JMJ55_20920</name>
</gene>